<dbReference type="Proteomes" id="UP001209878">
    <property type="component" value="Unassembled WGS sequence"/>
</dbReference>
<name>A0AAD9MQ66_RIDPI</name>
<evidence type="ECO:0000313" key="2">
    <source>
        <dbReference type="Proteomes" id="UP001209878"/>
    </source>
</evidence>
<reference evidence="1" key="1">
    <citation type="journal article" date="2023" name="Mol. Biol. Evol.">
        <title>Third-Generation Sequencing Reveals the Adaptive Role of the Epigenome in Three Deep-Sea Polychaetes.</title>
        <authorList>
            <person name="Perez M."/>
            <person name="Aroh O."/>
            <person name="Sun Y."/>
            <person name="Lan Y."/>
            <person name="Juniper S.K."/>
            <person name="Young C.R."/>
            <person name="Angers B."/>
            <person name="Qian P.Y."/>
        </authorList>
    </citation>
    <scope>NUCLEOTIDE SEQUENCE</scope>
    <source>
        <strain evidence="1">R07B-5</strain>
    </source>
</reference>
<gene>
    <name evidence="1" type="ORF">NP493_5287g00002</name>
</gene>
<comment type="caution">
    <text evidence="1">The sequence shown here is derived from an EMBL/GenBank/DDBJ whole genome shotgun (WGS) entry which is preliminary data.</text>
</comment>
<keyword evidence="2" id="KW-1185">Reference proteome</keyword>
<accession>A0AAD9MQ66</accession>
<organism evidence="1 2">
    <name type="scientific">Ridgeia piscesae</name>
    <name type="common">Tubeworm</name>
    <dbReference type="NCBI Taxonomy" id="27915"/>
    <lineage>
        <taxon>Eukaryota</taxon>
        <taxon>Metazoa</taxon>
        <taxon>Spiralia</taxon>
        <taxon>Lophotrochozoa</taxon>
        <taxon>Annelida</taxon>
        <taxon>Polychaeta</taxon>
        <taxon>Sedentaria</taxon>
        <taxon>Canalipalpata</taxon>
        <taxon>Sabellida</taxon>
        <taxon>Siboglinidae</taxon>
        <taxon>Ridgeia</taxon>
    </lineage>
</organism>
<protein>
    <submittedName>
        <fullName evidence="1">Uncharacterized protein</fullName>
    </submittedName>
</protein>
<dbReference type="AlphaFoldDB" id="A0AAD9MQ66"/>
<proteinExistence type="predicted"/>
<evidence type="ECO:0000313" key="1">
    <source>
        <dbReference type="EMBL" id="KAK2141370.1"/>
    </source>
</evidence>
<sequence length="47" mass="5530">MFTQILCYMYQISTYSNASCVVNNYICECEIWFDDSLTVCEIFIKLA</sequence>
<dbReference type="EMBL" id="JAODUO010005274">
    <property type="protein sequence ID" value="KAK2141370.1"/>
    <property type="molecule type" value="Genomic_DNA"/>
</dbReference>